<dbReference type="InterPro" id="IPR016059">
    <property type="entry name" value="DNA_ligase_ATP-dep_CS"/>
</dbReference>
<dbReference type="SUPFAM" id="SSF117018">
    <property type="entry name" value="ATP-dependent DNA ligase DNA-binding domain"/>
    <property type="match status" value="1"/>
</dbReference>
<dbReference type="Proteomes" id="UP000179279">
    <property type="component" value="Unassembled WGS sequence"/>
</dbReference>
<dbReference type="GO" id="GO:0046872">
    <property type="term" value="F:metal ion binding"/>
    <property type="evidence" value="ECO:0007669"/>
    <property type="project" value="UniProtKB-KW"/>
</dbReference>
<evidence type="ECO:0000256" key="8">
    <source>
        <dbReference type="ARBA" id="ARBA00022840"/>
    </source>
</evidence>
<evidence type="ECO:0000256" key="6">
    <source>
        <dbReference type="ARBA" id="ARBA00022741"/>
    </source>
</evidence>
<evidence type="ECO:0000256" key="7">
    <source>
        <dbReference type="ARBA" id="ARBA00022763"/>
    </source>
</evidence>
<protein>
    <recommendedName>
        <fullName evidence="14">Probable DNA ligase</fullName>
        <ecNumber evidence="14">6.5.1.1</ecNumber>
    </recommendedName>
    <alternativeName>
        <fullName evidence="14">Polydeoxyribonucleotide synthase [ATP]</fullName>
    </alternativeName>
</protein>
<dbReference type="GO" id="GO:0006273">
    <property type="term" value="P:lagging strand elongation"/>
    <property type="evidence" value="ECO:0007669"/>
    <property type="project" value="TreeGrafter"/>
</dbReference>
<evidence type="ECO:0000256" key="12">
    <source>
        <dbReference type="ARBA" id="ARBA00023306"/>
    </source>
</evidence>
<evidence type="ECO:0000256" key="10">
    <source>
        <dbReference type="ARBA" id="ARBA00023172"/>
    </source>
</evidence>
<keyword evidence="5 14" id="KW-0479">Metal-binding</keyword>
<dbReference type="SUPFAM" id="SSF56091">
    <property type="entry name" value="DNA ligase/mRNA capping enzyme, catalytic domain"/>
    <property type="match status" value="1"/>
</dbReference>
<feature type="domain" description="ATP-dependent DNA ligase family profile" evidence="17">
    <location>
        <begin position="348"/>
        <end position="468"/>
    </location>
</feature>
<dbReference type="InterPro" id="IPR012340">
    <property type="entry name" value="NA-bd_OB-fold"/>
</dbReference>
<evidence type="ECO:0000256" key="16">
    <source>
        <dbReference type="RuleBase" id="RU004196"/>
    </source>
</evidence>
<dbReference type="PROSITE" id="PS00333">
    <property type="entry name" value="DNA_LIGASE_A2"/>
    <property type="match status" value="1"/>
</dbReference>
<evidence type="ECO:0000256" key="5">
    <source>
        <dbReference type="ARBA" id="ARBA00022723"/>
    </source>
</evidence>
<evidence type="ECO:0000256" key="3">
    <source>
        <dbReference type="ARBA" id="ARBA00022618"/>
    </source>
</evidence>
<evidence type="ECO:0000256" key="1">
    <source>
        <dbReference type="ARBA" id="ARBA00007572"/>
    </source>
</evidence>
<feature type="binding site" evidence="14">
    <location>
        <position position="267"/>
    </location>
    <ligand>
        <name>ATP</name>
        <dbReference type="ChEBI" id="CHEBI:30616"/>
    </ligand>
</feature>
<feature type="binding site" evidence="14">
    <location>
        <position position="360"/>
    </location>
    <ligand>
        <name>ATP</name>
        <dbReference type="ChEBI" id="CHEBI:30616"/>
    </ligand>
</feature>
<dbReference type="InterPro" id="IPR012308">
    <property type="entry name" value="DNA_ligase_ATP-dep_N"/>
</dbReference>
<dbReference type="Gene3D" id="2.40.50.140">
    <property type="entry name" value="Nucleic acid-binding proteins"/>
    <property type="match status" value="1"/>
</dbReference>
<keyword evidence="7 14" id="KW-0227">DNA damage</keyword>
<keyword evidence="6 14" id="KW-0547">Nucleotide-binding</keyword>
<dbReference type="Gene3D" id="1.10.3260.10">
    <property type="entry name" value="DNA ligase, ATP-dependent, N-terminal domain"/>
    <property type="match status" value="1"/>
</dbReference>
<evidence type="ECO:0000256" key="14">
    <source>
        <dbReference type="HAMAP-Rule" id="MF_00407"/>
    </source>
</evidence>
<gene>
    <name evidence="14" type="primary">lig</name>
    <name evidence="18" type="ORF">A3A57_02755</name>
</gene>
<accession>A0A1G1WWM1</accession>
<evidence type="ECO:0000256" key="11">
    <source>
        <dbReference type="ARBA" id="ARBA00023204"/>
    </source>
</evidence>
<dbReference type="GO" id="GO:0003910">
    <property type="term" value="F:DNA ligase (ATP) activity"/>
    <property type="evidence" value="ECO:0007669"/>
    <property type="project" value="UniProtKB-UniRule"/>
</dbReference>
<dbReference type="InterPro" id="IPR012310">
    <property type="entry name" value="DNA_ligase_ATP-dep_cent"/>
</dbReference>
<evidence type="ECO:0000256" key="2">
    <source>
        <dbReference type="ARBA" id="ARBA00022598"/>
    </source>
</evidence>
<dbReference type="Pfam" id="PF04679">
    <property type="entry name" value="DNA_ligase_A_C"/>
    <property type="match status" value="1"/>
</dbReference>
<dbReference type="GO" id="GO:0003677">
    <property type="term" value="F:DNA binding"/>
    <property type="evidence" value="ECO:0007669"/>
    <property type="project" value="InterPro"/>
</dbReference>
<reference evidence="18 19" key="1">
    <citation type="journal article" date="2016" name="Nat. Commun.">
        <title>Thousands of microbial genomes shed light on interconnected biogeochemical processes in an aquifer system.</title>
        <authorList>
            <person name="Anantharaman K."/>
            <person name="Brown C.T."/>
            <person name="Hug L.A."/>
            <person name="Sharon I."/>
            <person name="Castelle C.J."/>
            <person name="Probst A.J."/>
            <person name="Thomas B.C."/>
            <person name="Singh A."/>
            <person name="Wilkins M.J."/>
            <person name="Karaoz U."/>
            <person name="Brodie E.L."/>
            <person name="Williams K.H."/>
            <person name="Hubbard S.S."/>
            <person name="Banfield J.F."/>
        </authorList>
    </citation>
    <scope>NUCLEOTIDE SEQUENCE [LARGE SCALE GENOMIC DNA]</scope>
</reference>
<dbReference type="PANTHER" id="PTHR45674">
    <property type="entry name" value="DNA LIGASE 1/3 FAMILY MEMBER"/>
    <property type="match status" value="1"/>
</dbReference>
<dbReference type="Pfam" id="PF01068">
    <property type="entry name" value="DNA_ligase_A_M"/>
    <property type="match status" value="1"/>
</dbReference>
<organism evidence="18 19">
    <name type="scientific">Candidatus Woykebacteria bacterium RIFCSPLOWO2_01_FULL_41_12</name>
    <dbReference type="NCBI Taxonomy" id="1802604"/>
    <lineage>
        <taxon>Bacteria</taxon>
        <taxon>Candidatus Woykeibacteriota</taxon>
    </lineage>
</organism>
<feature type="active site" description="N6-AMP-lysine intermediate" evidence="14">
    <location>
        <position position="269"/>
    </location>
</feature>
<dbReference type="PANTHER" id="PTHR45674:SF4">
    <property type="entry name" value="DNA LIGASE 1"/>
    <property type="match status" value="1"/>
</dbReference>
<comment type="caution">
    <text evidence="18">The sequence shown here is derived from an EMBL/GenBank/DDBJ whole genome shotgun (WGS) entry which is preliminary data.</text>
</comment>
<comment type="function">
    <text evidence="14">DNA ligase that seals nicks in double-stranded DNA during DNA replication, DNA recombination and DNA repair.</text>
</comment>
<keyword evidence="11 14" id="KW-0234">DNA repair</keyword>
<dbReference type="GO" id="GO:0006281">
    <property type="term" value="P:DNA repair"/>
    <property type="evidence" value="ECO:0007669"/>
    <property type="project" value="UniProtKB-UniRule"/>
</dbReference>
<dbReference type="InterPro" id="IPR022865">
    <property type="entry name" value="DNA_ligae_ATP-dep_bac/arc"/>
</dbReference>
<evidence type="ECO:0000256" key="4">
    <source>
        <dbReference type="ARBA" id="ARBA00022705"/>
    </source>
</evidence>
<evidence type="ECO:0000313" key="18">
    <source>
        <dbReference type="EMBL" id="OGY32142.1"/>
    </source>
</evidence>
<keyword evidence="4 14" id="KW-0235">DNA replication</keyword>
<feature type="binding site" evidence="14">
    <location>
        <position position="435"/>
    </location>
    <ligand>
        <name>ATP</name>
        <dbReference type="ChEBI" id="CHEBI:30616"/>
    </ligand>
</feature>
<dbReference type="GO" id="GO:0005524">
    <property type="term" value="F:ATP binding"/>
    <property type="evidence" value="ECO:0007669"/>
    <property type="project" value="UniProtKB-UniRule"/>
</dbReference>
<dbReference type="PROSITE" id="PS00697">
    <property type="entry name" value="DNA_LIGASE_A1"/>
    <property type="match status" value="1"/>
</dbReference>
<dbReference type="EMBL" id="MHDA01000022">
    <property type="protein sequence ID" value="OGY32142.1"/>
    <property type="molecule type" value="Genomic_DNA"/>
</dbReference>
<feature type="binding site" evidence="14">
    <location>
        <position position="441"/>
    </location>
    <ligand>
        <name>ATP</name>
        <dbReference type="ChEBI" id="CHEBI:30616"/>
    </ligand>
</feature>
<dbReference type="InterPro" id="IPR050191">
    <property type="entry name" value="ATP-dep_DNA_ligase"/>
</dbReference>
<dbReference type="HAMAP" id="MF_00407">
    <property type="entry name" value="DNA_ligase"/>
    <property type="match status" value="1"/>
</dbReference>
<feature type="binding site" evidence="14">
    <location>
        <position position="289"/>
    </location>
    <ligand>
        <name>ATP</name>
        <dbReference type="ChEBI" id="CHEBI:30616"/>
    </ligand>
</feature>
<evidence type="ECO:0000259" key="17">
    <source>
        <dbReference type="PROSITE" id="PS50160"/>
    </source>
</evidence>
<keyword evidence="3 14" id="KW-0132">Cell division</keyword>
<feature type="binding site" evidence="14">
    <location>
        <position position="274"/>
    </location>
    <ligand>
        <name>ATP</name>
        <dbReference type="ChEBI" id="CHEBI:30616"/>
    </ligand>
</feature>
<dbReference type="GO" id="GO:0051301">
    <property type="term" value="P:cell division"/>
    <property type="evidence" value="ECO:0007669"/>
    <property type="project" value="UniProtKB-KW"/>
</dbReference>
<comment type="catalytic activity">
    <reaction evidence="13 14 15">
        <text>ATP + (deoxyribonucleotide)n-3'-hydroxyl + 5'-phospho-(deoxyribonucleotide)m = (deoxyribonucleotide)n+m + AMP + diphosphate.</text>
        <dbReference type="EC" id="6.5.1.1"/>
    </reaction>
</comment>
<keyword evidence="10 14" id="KW-0233">DNA recombination</keyword>
<dbReference type="InterPro" id="IPR000977">
    <property type="entry name" value="DNA_ligase_ATP-dep"/>
</dbReference>
<keyword evidence="9 14" id="KW-0460">Magnesium</keyword>
<comment type="similarity">
    <text evidence="1 14 16">Belongs to the ATP-dependent DNA ligase family.</text>
</comment>
<dbReference type="InterPro" id="IPR012309">
    <property type="entry name" value="DNA_ligase_ATP-dep_C"/>
</dbReference>
<evidence type="ECO:0000256" key="13">
    <source>
        <dbReference type="ARBA" id="ARBA00034003"/>
    </source>
</evidence>
<dbReference type="NCBIfam" id="TIGR00574">
    <property type="entry name" value="dnl1"/>
    <property type="match status" value="1"/>
</dbReference>
<dbReference type="SUPFAM" id="SSF50249">
    <property type="entry name" value="Nucleic acid-binding proteins"/>
    <property type="match status" value="1"/>
</dbReference>
<dbReference type="Gene3D" id="3.30.470.30">
    <property type="entry name" value="DNA ligase/mRNA capping enzyme"/>
    <property type="match status" value="1"/>
</dbReference>
<name>A0A1G1WWM1_9BACT</name>
<proteinExistence type="inferred from homology"/>
<feature type="binding site" evidence="14">
    <location>
        <position position="320"/>
    </location>
    <ligand>
        <name>ATP</name>
        <dbReference type="ChEBI" id="CHEBI:30616"/>
    </ligand>
</feature>
<comment type="cofactor">
    <cofactor evidence="14">
        <name>Mg(2+)</name>
        <dbReference type="ChEBI" id="CHEBI:18420"/>
    </cofactor>
</comment>
<evidence type="ECO:0000256" key="15">
    <source>
        <dbReference type="RuleBase" id="RU000617"/>
    </source>
</evidence>
<dbReference type="PROSITE" id="PS50160">
    <property type="entry name" value="DNA_LIGASE_A3"/>
    <property type="match status" value="1"/>
</dbReference>
<keyword evidence="2 14" id="KW-0436">Ligase</keyword>
<evidence type="ECO:0000256" key="9">
    <source>
        <dbReference type="ARBA" id="ARBA00022842"/>
    </source>
</evidence>
<dbReference type="AlphaFoldDB" id="A0A1G1WWM1"/>
<dbReference type="GO" id="GO:0071897">
    <property type="term" value="P:DNA biosynthetic process"/>
    <property type="evidence" value="ECO:0007669"/>
    <property type="project" value="InterPro"/>
</dbReference>
<dbReference type="InterPro" id="IPR036599">
    <property type="entry name" value="DNA_ligase_N_sf"/>
</dbReference>
<sequence>MKFSELAQYFEKLEATSSRIELTNILSELLKKVPSEEIDKVVYLLQGRVAPFFEPIEMGMADKMVEQAISNAYDKPKDEVRKLINHTGDHGLAAEKLAVGSQFKSQISKLSVIDVYSKLYEIATTSGEGSVEKKVSTLASLLQKLGSKSAKHLVKITLSKLRLGIGDPTVLDALSVAKVGNKSARVDLEQAYNKTSDLGFVAKIYWSFDKSQAFGSEAQARRDKEKALQAIRNIRLQVGKPVRPALAERLPNAEAMIKRVGSEFAAEPKYDGFRVGVHKKGDRVWMFSRNLESMTHMFPDLATAVKEELSKVDSVIFEGEAIAYNPVTEEFLPFQETTKRRRKHSVDEFAQKLPLKLFAFDLLYLNGKDITNLPYSQRRAKLEQIIDKEGVLLVAKESVLHSADELTKMFEEQISAGLEGVMVKKLDSPYKAGARGFHWIKFKRSAAGELSDTIDCVLLGIYTGTGKRTQFGAGGLLVGVYDSENDEFATVSRVGTGLTDDEWRKVYKMADEIRVPHKPARVNAKVEPSFWVEPKEVLEIFADEITRSPTHTAGKKGNEPGYALRFPRLISFRESDKRAEDATTVEELIKMFNEQKQVKVK</sequence>
<keyword evidence="8 14" id="KW-0067">ATP-binding</keyword>
<dbReference type="Pfam" id="PF04675">
    <property type="entry name" value="DNA_ligase_A_N"/>
    <property type="match status" value="1"/>
</dbReference>
<keyword evidence="12 14" id="KW-0131">Cell cycle</keyword>
<dbReference type="GO" id="GO:0006310">
    <property type="term" value="P:DNA recombination"/>
    <property type="evidence" value="ECO:0007669"/>
    <property type="project" value="UniProtKB-UniRule"/>
</dbReference>
<evidence type="ECO:0000313" key="19">
    <source>
        <dbReference type="Proteomes" id="UP000179279"/>
    </source>
</evidence>
<dbReference type="EC" id="6.5.1.1" evidence="14"/>
<dbReference type="CDD" id="cd07901">
    <property type="entry name" value="Adenylation_DNA_ligase_Arch_LigB"/>
    <property type="match status" value="1"/>
</dbReference>